<accession>A0A445BW41</accession>
<evidence type="ECO:0000313" key="2">
    <source>
        <dbReference type="Proteomes" id="UP000289738"/>
    </source>
</evidence>
<dbReference type="EMBL" id="SDMP01000008">
    <property type="protein sequence ID" value="RYR42778.1"/>
    <property type="molecule type" value="Genomic_DNA"/>
</dbReference>
<evidence type="ECO:0000313" key="1">
    <source>
        <dbReference type="EMBL" id="RYR42778.1"/>
    </source>
</evidence>
<reference evidence="1 2" key="1">
    <citation type="submission" date="2019-01" db="EMBL/GenBank/DDBJ databases">
        <title>Sequencing of cultivated peanut Arachis hypogaea provides insights into genome evolution and oil improvement.</title>
        <authorList>
            <person name="Chen X."/>
        </authorList>
    </citation>
    <scope>NUCLEOTIDE SEQUENCE [LARGE SCALE GENOMIC DNA]</scope>
    <source>
        <strain evidence="2">cv. Fuhuasheng</strain>
        <tissue evidence="1">Leaves</tissue>
    </source>
</reference>
<keyword evidence="2" id="KW-1185">Reference proteome</keyword>
<dbReference type="AlphaFoldDB" id="A0A445BW41"/>
<proteinExistence type="predicted"/>
<comment type="caution">
    <text evidence="1">The sequence shown here is derived from an EMBL/GenBank/DDBJ whole genome shotgun (WGS) entry which is preliminary data.</text>
</comment>
<sequence length="257" mass="28980">MEPSFEFRAFVTQRHVLVELCFSVDLAEQQKNLPRQPLRQLRRRWSFRRELRCPEVGLRHGSLWRIDEYVGERVARVSGWILPLGTGVFEDSFVIADSKADNVALTASPIFICETPTCNLTLEVDSEQKQHFGTVFANLREAGLDYGRVLRRGKDLVNETPLAGKQSSDGEFDGVEPGLDLKIEHLPLHLLHLREPRLFHSEILQCLSDIGLSDLGVNLDALFAISSEEHTLHDCLQILLGSSMANIIIVNMVPNLS</sequence>
<protein>
    <submittedName>
        <fullName evidence="1">Uncharacterized protein</fullName>
    </submittedName>
</protein>
<organism evidence="1 2">
    <name type="scientific">Arachis hypogaea</name>
    <name type="common">Peanut</name>
    <dbReference type="NCBI Taxonomy" id="3818"/>
    <lineage>
        <taxon>Eukaryota</taxon>
        <taxon>Viridiplantae</taxon>
        <taxon>Streptophyta</taxon>
        <taxon>Embryophyta</taxon>
        <taxon>Tracheophyta</taxon>
        <taxon>Spermatophyta</taxon>
        <taxon>Magnoliopsida</taxon>
        <taxon>eudicotyledons</taxon>
        <taxon>Gunneridae</taxon>
        <taxon>Pentapetalae</taxon>
        <taxon>rosids</taxon>
        <taxon>fabids</taxon>
        <taxon>Fabales</taxon>
        <taxon>Fabaceae</taxon>
        <taxon>Papilionoideae</taxon>
        <taxon>50 kb inversion clade</taxon>
        <taxon>dalbergioids sensu lato</taxon>
        <taxon>Dalbergieae</taxon>
        <taxon>Pterocarpus clade</taxon>
        <taxon>Arachis</taxon>
    </lineage>
</organism>
<dbReference type="Proteomes" id="UP000289738">
    <property type="component" value="Chromosome A08"/>
</dbReference>
<name>A0A445BW41_ARAHY</name>
<gene>
    <name evidence="1" type="ORF">Ahy_A08g039218</name>
</gene>